<evidence type="ECO:0000313" key="3">
    <source>
        <dbReference type="Proteomes" id="UP001372834"/>
    </source>
</evidence>
<comment type="caution">
    <text evidence="2">The sequence shown here is derived from an EMBL/GenBank/DDBJ whole genome shotgun (WGS) entry which is preliminary data.</text>
</comment>
<protein>
    <submittedName>
        <fullName evidence="2">Uncharacterized protein</fullName>
    </submittedName>
</protein>
<accession>A0AAN8XNM5</accession>
<reference evidence="2 3" key="1">
    <citation type="submission" date="2023-10" db="EMBL/GenBank/DDBJ databases">
        <title>Genomes of two closely related lineages of the louse Polyplax serrata with different host specificities.</title>
        <authorList>
            <person name="Martinu J."/>
            <person name="Tarabai H."/>
            <person name="Stefka J."/>
            <person name="Hypsa V."/>
        </authorList>
    </citation>
    <scope>NUCLEOTIDE SEQUENCE [LARGE SCALE GENOMIC DNA]</scope>
    <source>
        <strain evidence="2">HR10_N</strain>
    </source>
</reference>
<sequence length="219" mass="24961">MAFLSDAWKTTTFNESFWRRAQERAGKVTETAGSSDSEKERRKDEEEPADLGFLKGRGGTRTTARQMLRGISGVCETRGSVDAAALSGWENQRKRIGSNERAREREKRNACNYGRQKERERERETVRVRRMGAMRGTKRRTLADRVKKRGRERICLSLFLSLTRPPCTHGEITTGPFLLSFAISRLCTKASLIFNRKLATDRPTAADVSLIRKHSPRAR</sequence>
<gene>
    <name evidence="2" type="ORF">RUM43_000195</name>
</gene>
<dbReference type="Proteomes" id="UP001372834">
    <property type="component" value="Unassembled WGS sequence"/>
</dbReference>
<dbReference type="EMBL" id="JAWJWE010000001">
    <property type="protein sequence ID" value="KAK6643930.1"/>
    <property type="molecule type" value="Genomic_DNA"/>
</dbReference>
<proteinExistence type="predicted"/>
<name>A0AAN8XNM5_POLSC</name>
<feature type="region of interest" description="Disordered" evidence="1">
    <location>
        <begin position="95"/>
        <end position="122"/>
    </location>
</feature>
<evidence type="ECO:0000313" key="2">
    <source>
        <dbReference type="EMBL" id="KAK6643930.1"/>
    </source>
</evidence>
<feature type="compositionally biased region" description="Basic and acidic residues" evidence="1">
    <location>
        <begin position="36"/>
        <end position="45"/>
    </location>
</feature>
<feature type="region of interest" description="Disordered" evidence="1">
    <location>
        <begin position="24"/>
        <end position="58"/>
    </location>
</feature>
<organism evidence="2 3">
    <name type="scientific">Polyplax serrata</name>
    <name type="common">Common mouse louse</name>
    <dbReference type="NCBI Taxonomy" id="468196"/>
    <lineage>
        <taxon>Eukaryota</taxon>
        <taxon>Metazoa</taxon>
        <taxon>Ecdysozoa</taxon>
        <taxon>Arthropoda</taxon>
        <taxon>Hexapoda</taxon>
        <taxon>Insecta</taxon>
        <taxon>Pterygota</taxon>
        <taxon>Neoptera</taxon>
        <taxon>Paraneoptera</taxon>
        <taxon>Psocodea</taxon>
        <taxon>Troctomorpha</taxon>
        <taxon>Phthiraptera</taxon>
        <taxon>Anoplura</taxon>
        <taxon>Polyplacidae</taxon>
        <taxon>Polyplax</taxon>
    </lineage>
</organism>
<evidence type="ECO:0000256" key="1">
    <source>
        <dbReference type="SAM" id="MobiDB-lite"/>
    </source>
</evidence>
<dbReference type="AlphaFoldDB" id="A0AAN8XNM5"/>